<dbReference type="Proteomes" id="UP000244005">
    <property type="component" value="Unassembled WGS sequence"/>
</dbReference>
<proteinExistence type="predicted"/>
<name>A0A2R6WPF0_MARPO</name>
<protein>
    <submittedName>
        <fullName evidence="2">Uncharacterized protein</fullName>
    </submittedName>
</protein>
<evidence type="ECO:0000256" key="1">
    <source>
        <dbReference type="SAM" id="MobiDB-lite"/>
    </source>
</evidence>
<accession>A0A2R6WPF0</accession>
<dbReference type="EMBL" id="KZ772741">
    <property type="protein sequence ID" value="PTQ35716.1"/>
    <property type="molecule type" value="Genomic_DNA"/>
</dbReference>
<dbReference type="AlphaFoldDB" id="A0A2R6WPF0"/>
<organism evidence="2 3">
    <name type="scientific">Marchantia polymorpha</name>
    <name type="common">Common liverwort</name>
    <name type="synonym">Marchantia aquatica</name>
    <dbReference type="NCBI Taxonomy" id="3197"/>
    <lineage>
        <taxon>Eukaryota</taxon>
        <taxon>Viridiplantae</taxon>
        <taxon>Streptophyta</taxon>
        <taxon>Embryophyta</taxon>
        <taxon>Marchantiophyta</taxon>
        <taxon>Marchantiopsida</taxon>
        <taxon>Marchantiidae</taxon>
        <taxon>Marchantiales</taxon>
        <taxon>Marchantiaceae</taxon>
        <taxon>Marchantia</taxon>
    </lineage>
</organism>
<feature type="region of interest" description="Disordered" evidence="1">
    <location>
        <begin position="35"/>
        <end position="79"/>
    </location>
</feature>
<feature type="compositionally biased region" description="Basic and acidic residues" evidence="1">
    <location>
        <begin position="37"/>
        <end position="46"/>
    </location>
</feature>
<evidence type="ECO:0000313" key="2">
    <source>
        <dbReference type="EMBL" id="PTQ35716.1"/>
    </source>
</evidence>
<gene>
    <name evidence="2" type="ORF">MARPO_0069s0055</name>
</gene>
<keyword evidence="3" id="KW-1185">Reference proteome</keyword>
<sequence length="138" mass="15157">MIDKWSAIAVCGALEHTVLLLRHYGHSLPATVAGSEFSHRPPEGRHGGRAGATRQTQMDPERARNRRRQAMGRTSRQRSNFTISSEIACGSHLAWDSGMRECGTVCICFLRSSGAASYSSQALHGHGHNCETKWPQGR</sequence>
<evidence type="ECO:0000313" key="3">
    <source>
        <dbReference type="Proteomes" id="UP000244005"/>
    </source>
</evidence>
<reference evidence="3" key="1">
    <citation type="journal article" date="2017" name="Cell">
        <title>Insights into land plant evolution garnered from the Marchantia polymorpha genome.</title>
        <authorList>
            <person name="Bowman J.L."/>
            <person name="Kohchi T."/>
            <person name="Yamato K.T."/>
            <person name="Jenkins J."/>
            <person name="Shu S."/>
            <person name="Ishizaki K."/>
            <person name="Yamaoka S."/>
            <person name="Nishihama R."/>
            <person name="Nakamura Y."/>
            <person name="Berger F."/>
            <person name="Adam C."/>
            <person name="Aki S.S."/>
            <person name="Althoff F."/>
            <person name="Araki T."/>
            <person name="Arteaga-Vazquez M.A."/>
            <person name="Balasubrmanian S."/>
            <person name="Barry K."/>
            <person name="Bauer D."/>
            <person name="Boehm C.R."/>
            <person name="Briginshaw L."/>
            <person name="Caballero-Perez J."/>
            <person name="Catarino B."/>
            <person name="Chen F."/>
            <person name="Chiyoda S."/>
            <person name="Chovatia M."/>
            <person name="Davies K.M."/>
            <person name="Delmans M."/>
            <person name="Demura T."/>
            <person name="Dierschke T."/>
            <person name="Dolan L."/>
            <person name="Dorantes-Acosta A.E."/>
            <person name="Eklund D.M."/>
            <person name="Florent S.N."/>
            <person name="Flores-Sandoval E."/>
            <person name="Fujiyama A."/>
            <person name="Fukuzawa H."/>
            <person name="Galik B."/>
            <person name="Grimanelli D."/>
            <person name="Grimwood J."/>
            <person name="Grossniklaus U."/>
            <person name="Hamada T."/>
            <person name="Haseloff J."/>
            <person name="Hetherington A.J."/>
            <person name="Higo A."/>
            <person name="Hirakawa Y."/>
            <person name="Hundley H.N."/>
            <person name="Ikeda Y."/>
            <person name="Inoue K."/>
            <person name="Inoue S.I."/>
            <person name="Ishida S."/>
            <person name="Jia Q."/>
            <person name="Kakita M."/>
            <person name="Kanazawa T."/>
            <person name="Kawai Y."/>
            <person name="Kawashima T."/>
            <person name="Kennedy M."/>
            <person name="Kinose K."/>
            <person name="Kinoshita T."/>
            <person name="Kohara Y."/>
            <person name="Koide E."/>
            <person name="Komatsu K."/>
            <person name="Kopischke S."/>
            <person name="Kubo M."/>
            <person name="Kyozuka J."/>
            <person name="Lagercrantz U."/>
            <person name="Lin S.S."/>
            <person name="Lindquist E."/>
            <person name="Lipzen A.M."/>
            <person name="Lu C.W."/>
            <person name="De Luna E."/>
            <person name="Martienssen R.A."/>
            <person name="Minamino N."/>
            <person name="Mizutani M."/>
            <person name="Mizutani M."/>
            <person name="Mochizuki N."/>
            <person name="Monte I."/>
            <person name="Mosher R."/>
            <person name="Nagasaki H."/>
            <person name="Nakagami H."/>
            <person name="Naramoto S."/>
            <person name="Nishitani K."/>
            <person name="Ohtani M."/>
            <person name="Okamoto T."/>
            <person name="Okumura M."/>
            <person name="Phillips J."/>
            <person name="Pollak B."/>
            <person name="Reinders A."/>
            <person name="Rovekamp M."/>
            <person name="Sano R."/>
            <person name="Sawa S."/>
            <person name="Schmid M.W."/>
            <person name="Shirakawa M."/>
            <person name="Solano R."/>
            <person name="Spunde A."/>
            <person name="Suetsugu N."/>
            <person name="Sugano S."/>
            <person name="Sugiyama A."/>
            <person name="Sun R."/>
            <person name="Suzuki Y."/>
            <person name="Takenaka M."/>
            <person name="Takezawa D."/>
            <person name="Tomogane H."/>
            <person name="Tsuzuki M."/>
            <person name="Ueda T."/>
            <person name="Umeda M."/>
            <person name="Ward J.M."/>
            <person name="Watanabe Y."/>
            <person name="Yazaki K."/>
            <person name="Yokoyama R."/>
            <person name="Yoshitake Y."/>
            <person name="Yotsui I."/>
            <person name="Zachgo S."/>
            <person name="Schmutz J."/>
        </authorList>
    </citation>
    <scope>NUCLEOTIDE SEQUENCE [LARGE SCALE GENOMIC DNA]</scope>
    <source>
        <strain evidence="3">Tak-1</strain>
    </source>
</reference>
<dbReference type="Gramene" id="Mp2g24060.1">
    <property type="protein sequence ID" value="Mp2g24060.1.cds1"/>
    <property type="gene ID" value="Mp2g24060"/>
</dbReference>